<dbReference type="Proteomes" id="UP001162233">
    <property type="component" value="Segment"/>
</dbReference>
<feature type="compositionally biased region" description="Acidic residues" evidence="1">
    <location>
        <begin position="81"/>
        <end position="93"/>
    </location>
</feature>
<keyword evidence="3" id="KW-1185">Reference proteome</keyword>
<dbReference type="EMBL" id="MK746083">
    <property type="protein sequence ID" value="QED40574.1"/>
    <property type="molecule type" value="Genomic_DNA"/>
</dbReference>
<protein>
    <submittedName>
        <fullName evidence="2">ChaB2</fullName>
    </submittedName>
</protein>
<organism evidence="2 3">
    <name type="scientific">Chrysodeixis includens nucleopolyhedrovirus</name>
    <dbReference type="NCBI Taxonomy" id="1207438"/>
    <lineage>
        <taxon>Viruses</taxon>
        <taxon>Viruses incertae sedis</taxon>
        <taxon>Naldaviricetes</taxon>
        <taxon>Lefavirales</taxon>
        <taxon>Baculoviridae</taxon>
        <taxon>Alphabaculovirus</taxon>
        <taxon>Alphabaculovirus chrincludentis</taxon>
        <taxon>Alphabaculovirus alterchrincludentis</taxon>
    </lineage>
</organism>
<dbReference type="InterPro" id="IPR009317">
    <property type="entry name" value="ChaB"/>
</dbReference>
<feature type="region of interest" description="Disordered" evidence="1">
    <location>
        <begin position="55"/>
        <end position="93"/>
    </location>
</feature>
<dbReference type="KEGG" id="vg:80541260"/>
<evidence type="ECO:0000313" key="3">
    <source>
        <dbReference type="Proteomes" id="UP001162233"/>
    </source>
</evidence>
<dbReference type="RefSeq" id="YP_010802490.1">
    <property type="nucleotide sequence ID" value="NC_077025.1"/>
</dbReference>
<reference evidence="2" key="1">
    <citation type="journal article" date="2019" name="Viruses">
        <title>A Novel Alphabaculovirus from the Soybean Looper, Chrysodeixis includens, that Produces Tetrahedral Occlusion Bodies and Encodes Two Copies of he65.</title>
        <authorList>
            <person name="Harrison R.L."/>
            <person name="Rowley D.L."/>
            <person name="Popham H.J.R."/>
        </authorList>
    </citation>
    <scope>NUCLEOTIDE SEQUENCE</scope>
    <source>
        <strain evidence="2">ChinNPV-1</strain>
    </source>
</reference>
<feature type="compositionally biased region" description="Low complexity" evidence="1">
    <location>
        <begin position="69"/>
        <end position="80"/>
    </location>
</feature>
<dbReference type="InterPro" id="IPR037205">
    <property type="entry name" value="ChaB_sf"/>
</dbReference>
<accession>A0A5B8YUU4</accession>
<sequence length="93" mass="10979">MYNKMSELPRATKRLPYHGKRIFMKAFNNARQYYGCEQTAFAVAWSAVKRKYRKNKKGKWVARSDANDYDTTTTDTSSSSDDYDDDDDDDYEY</sequence>
<dbReference type="Gene3D" id="1.10.1740.70">
    <property type="entry name" value="ChaB"/>
    <property type="match status" value="1"/>
</dbReference>
<dbReference type="SUPFAM" id="SSF140376">
    <property type="entry name" value="ChaB-like"/>
    <property type="match status" value="1"/>
</dbReference>
<proteinExistence type="predicted"/>
<evidence type="ECO:0000256" key="1">
    <source>
        <dbReference type="SAM" id="MobiDB-lite"/>
    </source>
</evidence>
<name>A0A5B8YUU4_9ABAC</name>
<dbReference type="Pfam" id="PF06150">
    <property type="entry name" value="ChaB"/>
    <property type="match status" value="1"/>
</dbReference>
<dbReference type="GeneID" id="80541260"/>
<evidence type="ECO:0000313" key="2">
    <source>
        <dbReference type="EMBL" id="QED40574.1"/>
    </source>
</evidence>